<evidence type="ECO:0000256" key="1">
    <source>
        <dbReference type="SAM" id="MobiDB-lite"/>
    </source>
</evidence>
<gene>
    <name evidence="2" type="ORF">CB5_LOCUS16673</name>
</gene>
<protein>
    <submittedName>
        <fullName evidence="2">Uncharacterized protein</fullName>
    </submittedName>
</protein>
<accession>A0A6V7PRG8</accession>
<evidence type="ECO:0000313" key="2">
    <source>
        <dbReference type="EMBL" id="CAD1833462.1"/>
    </source>
</evidence>
<reference evidence="2" key="1">
    <citation type="submission" date="2020-07" db="EMBL/GenBank/DDBJ databases">
        <authorList>
            <person name="Lin J."/>
        </authorList>
    </citation>
    <scope>NUCLEOTIDE SEQUENCE</scope>
</reference>
<feature type="region of interest" description="Disordered" evidence="1">
    <location>
        <begin position="215"/>
        <end position="246"/>
    </location>
</feature>
<name>A0A6V7PRG8_ANACO</name>
<organism evidence="2">
    <name type="scientific">Ananas comosus var. bracteatus</name>
    <name type="common">red pineapple</name>
    <dbReference type="NCBI Taxonomy" id="296719"/>
    <lineage>
        <taxon>Eukaryota</taxon>
        <taxon>Viridiplantae</taxon>
        <taxon>Streptophyta</taxon>
        <taxon>Embryophyta</taxon>
        <taxon>Tracheophyta</taxon>
        <taxon>Spermatophyta</taxon>
        <taxon>Magnoliopsida</taxon>
        <taxon>Liliopsida</taxon>
        <taxon>Poales</taxon>
        <taxon>Bromeliaceae</taxon>
        <taxon>Bromelioideae</taxon>
        <taxon>Ananas</taxon>
    </lineage>
</organism>
<sequence length="246" mass="27376">MVLTYGSFSFVICKRAGSFESNALSPEIEPSQKIALGFCNSPINGRSSKVTKLPRVNRVTLGLMAHYEGELIGVLVDAKVRASNRDKGLSISAKKDTAVVDVTVEPLKQTKWEKSKEPQALAKEVASLKYRARLQEDVTTRMEEQSSVFLQTVSLLEKGLYLMEKDIVAAMATFRHRLEQFKVNLARRNDERGARDVLLQDIGAQVKEVEDLMTREALPEWTESDHGKPPKTSKAKGGEIAVIQET</sequence>
<dbReference type="EMBL" id="LR862151">
    <property type="protein sequence ID" value="CAD1833462.1"/>
    <property type="molecule type" value="Genomic_DNA"/>
</dbReference>
<proteinExistence type="predicted"/>
<feature type="compositionally biased region" description="Basic and acidic residues" evidence="1">
    <location>
        <begin position="215"/>
        <end position="228"/>
    </location>
</feature>
<dbReference type="AlphaFoldDB" id="A0A6V7PRG8"/>